<keyword evidence="2 9" id="KW-0808">Transferase</keyword>
<gene>
    <name evidence="9 13" type="primary">thiE</name>
    <name evidence="13" type="ORF">PM738_19205</name>
</gene>
<evidence type="ECO:0000256" key="8">
    <source>
        <dbReference type="ARBA" id="ARBA00047883"/>
    </source>
</evidence>
<organism evidence="13 14">
    <name type="scientific">Thomasclavelia ramosa</name>
    <dbReference type="NCBI Taxonomy" id="1547"/>
    <lineage>
        <taxon>Bacteria</taxon>
        <taxon>Bacillati</taxon>
        <taxon>Bacillota</taxon>
        <taxon>Erysipelotrichia</taxon>
        <taxon>Erysipelotrichales</taxon>
        <taxon>Coprobacillaceae</taxon>
        <taxon>Thomasclavelia</taxon>
    </lineage>
</organism>
<sequence>MLKLNFTRNMLELYLVSDRSWLNDRPLEEDIEQAILGGVTMVQLREKNLTDEEFTIQAKKVKTICSKYHIPFIINDNVAVALAVDSDGIHIGQDDQPVKRVRKIIGPHKIIGVSAHNLKEALAAKEDGADYLGVGAMFNTSTKDDATAVSFTQLHEITTKIGLPVVAIGGINQDNCLLLKGTKIDGIAVVSAIMSAPDIKEAAAKLKAHARGIYD</sequence>
<dbReference type="Gene3D" id="3.20.20.70">
    <property type="entry name" value="Aldolase class I"/>
    <property type="match status" value="1"/>
</dbReference>
<feature type="binding site" evidence="9">
    <location>
        <position position="95"/>
    </location>
    <ligand>
        <name>Mg(2+)</name>
        <dbReference type="ChEBI" id="CHEBI:18420"/>
    </ligand>
</feature>
<evidence type="ECO:0000256" key="6">
    <source>
        <dbReference type="ARBA" id="ARBA00047334"/>
    </source>
</evidence>
<dbReference type="CDD" id="cd00564">
    <property type="entry name" value="TMP_TenI"/>
    <property type="match status" value="1"/>
</dbReference>
<dbReference type="InterPro" id="IPR034291">
    <property type="entry name" value="TMP_synthase"/>
</dbReference>
<feature type="binding site" evidence="9">
    <location>
        <position position="143"/>
    </location>
    <ligand>
        <name>4-amino-2-methyl-5-(diphosphooxymethyl)pyrimidine</name>
        <dbReference type="ChEBI" id="CHEBI:57841"/>
    </ligand>
</feature>
<dbReference type="Proteomes" id="UP001211987">
    <property type="component" value="Unassembled WGS sequence"/>
</dbReference>
<feature type="binding site" evidence="9">
    <location>
        <position position="114"/>
    </location>
    <ligand>
        <name>4-amino-2-methyl-5-(diphosphooxymethyl)pyrimidine</name>
        <dbReference type="ChEBI" id="CHEBI:57841"/>
    </ligand>
</feature>
<dbReference type="PANTHER" id="PTHR20857:SF23">
    <property type="entry name" value="THIAMINE BIOSYNTHETIC BIFUNCTIONAL ENZYME"/>
    <property type="match status" value="1"/>
</dbReference>
<feature type="binding site" evidence="9">
    <location>
        <begin position="43"/>
        <end position="47"/>
    </location>
    <ligand>
        <name>4-amino-2-methyl-5-(diphosphooxymethyl)pyrimidine</name>
        <dbReference type="ChEBI" id="CHEBI:57841"/>
    </ligand>
</feature>
<comment type="catalytic activity">
    <reaction evidence="8 9 10">
        <text>2-[(2R,5Z)-2-carboxy-4-methylthiazol-5(2H)-ylidene]ethyl phosphate + 4-amino-2-methyl-5-(diphosphooxymethyl)pyrimidine + 2 H(+) = thiamine phosphate + CO2 + diphosphate</text>
        <dbReference type="Rhea" id="RHEA:47844"/>
        <dbReference type="ChEBI" id="CHEBI:15378"/>
        <dbReference type="ChEBI" id="CHEBI:16526"/>
        <dbReference type="ChEBI" id="CHEBI:33019"/>
        <dbReference type="ChEBI" id="CHEBI:37575"/>
        <dbReference type="ChEBI" id="CHEBI:57841"/>
        <dbReference type="ChEBI" id="CHEBI:62899"/>
        <dbReference type="EC" id="2.5.1.3"/>
    </reaction>
</comment>
<dbReference type="GO" id="GO:0005737">
    <property type="term" value="C:cytoplasm"/>
    <property type="evidence" value="ECO:0007669"/>
    <property type="project" value="TreeGrafter"/>
</dbReference>
<evidence type="ECO:0000256" key="2">
    <source>
        <dbReference type="ARBA" id="ARBA00022679"/>
    </source>
</evidence>
<dbReference type="GO" id="GO:0009229">
    <property type="term" value="P:thiamine diphosphate biosynthetic process"/>
    <property type="evidence" value="ECO:0007669"/>
    <property type="project" value="UniProtKB-UniRule"/>
</dbReference>
<feature type="binding site" evidence="9">
    <location>
        <position position="76"/>
    </location>
    <ligand>
        <name>Mg(2+)</name>
        <dbReference type="ChEBI" id="CHEBI:18420"/>
    </ligand>
</feature>
<reference evidence="13" key="1">
    <citation type="submission" date="2023-01" db="EMBL/GenBank/DDBJ databases">
        <title>Human gut microbiome strain richness.</title>
        <authorList>
            <person name="Chen-Liaw A."/>
        </authorList>
    </citation>
    <scope>NUCLEOTIDE SEQUENCE</scope>
    <source>
        <strain evidence="13">1001217st2_G6_1001217B_191108</strain>
    </source>
</reference>
<comment type="caution">
    <text evidence="13">The sequence shown here is derived from an EMBL/GenBank/DDBJ whole genome shotgun (WGS) entry which is preliminary data.</text>
</comment>
<dbReference type="InterPro" id="IPR013785">
    <property type="entry name" value="Aldolase_TIM"/>
</dbReference>
<evidence type="ECO:0000313" key="14">
    <source>
        <dbReference type="Proteomes" id="UP001211987"/>
    </source>
</evidence>
<dbReference type="GO" id="GO:0004789">
    <property type="term" value="F:thiamine-phosphate diphosphorylase activity"/>
    <property type="evidence" value="ECO:0007669"/>
    <property type="project" value="UniProtKB-UniRule"/>
</dbReference>
<dbReference type="InterPro" id="IPR036206">
    <property type="entry name" value="ThiamineP_synth_sf"/>
</dbReference>
<comment type="catalytic activity">
    <reaction evidence="6 9 10">
        <text>4-methyl-5-(2-phosphooxyethyl)-thiazole + 4-amino-2-methyl-5-(diphosphooxymethyl)pyrimidine + H(+) = thiamine phosphate + diphosphate</text>
        <dbReference type="Rhea" id="RHEA:22328"/>
        <dbReference type="ChEBI" id="CHEBI:15378"/>
        <dbReference type="ChEBI" id="CHEBI:33019"/>
        <dbReference type="ChEBI" id="CHEBI:37575"/>
        <dbReference type="ChEBI" id="CHEBI:57841"/>
        <dbReference type="ChEBI" id="CHEBI:58296"/>
        <dbReference type="EC" id="2.5.1.3"/>
    </reaction>
</comment>
<keyword evidence="4 9" id="KW-0460">Magnesium</keyword>
<dbReference type="SUPFAM" id="SSF51391">
    <property type="entry name" value="Thiamin phosphate synthase"/>
    <property type="match status" value="1"/>
</dbReference>
<feature type="binding site" evidence="9">
    <location>
        <position position="75"/>
    </location>
    <ligand>
        <name>4-amino-2-methyl-5-(diphosphooxymethyl)pyrimidine</name>
        <dbReference type="ChEBI" id="CHEBI:57841"/>
    </ligand>
</feature>
<dbReference type="InterPro" id="IPR022998">
    <property type="entry name" value="ThiamineP_synth_TenI"/>
</dbReference>
<feature type="binding site" evidence="9">
    <location>
        <position position="170"/>
    </location>
    <ligand>
        <name>2-[(2R,5Z)-2-carboxy-4-methylthiazol-5(2H)-ylidene]ethyl phosphate</name>
        <dbReference type="ChEBI" id="CHEBI:62899"/>
    </ligand>
</feature>
<proteinExistence type="inferred from homology"/>
<comment type="catalytic activity">
    <reaction evidence="7 9 10">
        <text>2-(2-carboxy-4-methylthiazol-5-yl)ethyl phosphate + 4-amino-2-methyl-5-(diphosphooxymethyl)pyrimidine + 2 H(+) = thiamine phosphate + CO2 + diphosphate</text>
        <dbReference type="Rhea" id="RHEA:47848"/>
        <dbReference type="ChEBI" id="CHEBI:15378"/>
        <dbReference type="ChEBI" id="CHEBI:16526"/>
        <dbReference type="ChEBI" id="CHEBI:33019"/>
        <dbReference type="ChEBI" id="CHEBI:37575"/>
        <dbReference type="ChEBI" id="CHEBI:57841"/>
        <dbReference type="ChEBI" id="CHEBI:62890"/>
        <dbReference type="EC" id="2.5.1.3"/>
    </reaction>
</comment>
<dbReference type="HAMAP" id="MF_00097">
    <property type="entry name" value="TMP_synthase"/>
    <property type="match status" value="1"/>
</dbReference>
<evidence type="ECO:0000256" key="9">
    <source>
        <dbReference type="HAMAP-Rule" id="MF_00097"/>
    </source>
</evidence>
<comment type="pathway">
    <text evidence="1 9 11">Cofactor biosynthesis; thiamine diphosphate biosynthesis; thiamine phosphate from 4-amino-2-methyl-5-diphosphomethylpyrimidine and 4-methyl-5-(2-phosphoethyl)-thiazole: step 1/1.</text>
</comment>
<evidence type="ECO:0000256" key="11">
    <source>
        <dbReference type="RuleBase" id="RU004253"/>
    </source>
</evidence>
<feature type="binding site" evidence="9">
    <location>
        <begin position="140"/>
        <end position="142"/>
    </location>
    <ligand>
        <name>2-[(2R,5Z)-2-carboxy-4-methylthiazol-5(2H)-ylidene]ethyl phosphate</name>
        <dbReference type="ChEBI" id="CHEBI:62899"/>
    </ligand>
</feature>
<comment type="similarity">
    <text evidence="9 10">Belongs to the thiamine-phosphate synthase family.</text>
</comment>
<comment type="cofactor">
    <cofactor evidence="9">
        <name>Mg(2+)</name>
        <dbReference type="ChEBI" id="CHEBI:18420"/>
    </cofactor>
    <text evidence="9">Binds 1 Mg(2+) ion per subunit.</text>
</comment>
<evidence type="ECO:0000256" key="5">
    <source>
        <dbReference type="ARBA" id="ARBA00022977"/>
    </source>
</evidence>
<protein>
    <recommendedName>
        <fullName evidence="9">Thiamine-phosphate synthase</fullName>
        <shortName evidence="9">TP synthase</shortName>
        <shortName evidence="9">TPS</shortName>
        <ecNumber evidence="9">2.5.1.3</ecNumber>
    </recommendedName>
    <alternativeName>
        <fullName evidence="9">Thiamine-phosphate pyrophosphorylase</fullName>
        <shortName evidence="9">TMP pyrophosphorylase</shortName>
        <shortName evidence="9">TMP-PPase</shortName>
    </alternativeName>
</protein>
<dbReference type="GO" id="GO:0009228">
    <property type="term" value="P:thiamine biosynthetic process"/>
    <property type="evidence" value="ECO:0007669"/>
    <property type="project" value="UniProtKB-KW"/>
</dbReference>
<comment type="function">
    <text evidence="9">Condenses 4-methyl-5-(beta-hydroxyethyl)thiazole monophosphate (THZ-P) and 2-methyl-4-amino-5-hydroxymethyl pyrimidine pyrophosphate (HMP-PP) to form thiamine monophosphate (TMP).</text>
</comment>
<dbReference type="NCBIfam" id="TIGR00693">
    <property type="entry name" value="thiE"/>
    <property type="match status" value="1"/>
</dbReference>
<name>A0AB35ITV0_9FIRM</name>
<feature type="binding site" evidence="9">
    <location>
        <begin position="190"/>
        <end position="191"/>
    </location>
    <ligand>
        <name>2-[(2R,5Z)-2-carboxy-4-methylthiazol-5(2H)-ylidene]ethyl phosphate</name>
        <dbReference type="ChEBI" id="CHEBI:62899"/>
    </ligand>
</feature>
<feature type="domain" description="Thiamine phosphate synthase/TenI" evidence="12">
    <location>
        <begin position="13"/>
        <end position="193"/>
    </location>
</feature>
<dbReference type="RefSeq" id="WP_224209040.1">
    <property type="nucleotide sequence ID" value="NZ_JAJCLU010000043.1"/>
</dbReference>
<evidence type="ECO:0000259" key="12">
    <source>
        <dbReference type="Pfam" id="PF02581"/>
    </source>
</evidence>
<evidence type="ECO:0000256" key="1">
    <source>
        <dbReference type="ARBA" id="ARBA00005165"/>
    </source>
</evidence>
<evidence type="ECO:0000313" key="13">
    <source>
        <dbReference type="EMBL" id="MDB7085909.1"/>
    </source>
</evidence>
<keyword evidence="3 9" id="KW-0479">Metal-binding</keyword>
<dbReference type="EC" id="2.5.1.3" evidence="9"/>
<dbReference type="PANTHER" id="PTHR20857">
    <property type="entry name" value="THIAMINE-PHOSPHATE PYROPHOSPHORYLASE"/>
    <property type="match status" value="1"/>
</dbReference>
<accession>A0AB35ITV0</accession>
<keyword evidence="5 9" id="KW-0784">Thiamine biosynthesis</keyword>
<dbReference type="FunFam" id="3.20.20.70:FF:000096">
    <property type="entry name" value="Thiamine-phosphate synthase"/>
    <property type="match status" value="1"/>
</dbReference>
<evidence type="ECO:0000256" key="4">
    <source>
        <dbReference type="ARBA" id="ARBA00022842"/>
    </source>
</evidence>
<dbReference type="AlphaFoldDB" id="A0AB35ITV0"/>
<dbReference type="GO" id="GO:0000287">
    <property type="term" value="F:magnesium ion binding"/>
    <property type="evidence" value="ECO:0007669"/>
    <property type="project" value="UniProtKB-UniRule"/>
</dbReference>
<dbReference type="EMBL" id="JAQLKE010000062">
    <property type="protein sequence ID" value="MDB7085909.1"/>
    <property type="molecule type" value="Genomic_DNA"/>
</dbReference>
<evidence type="ECO:0000256" key="7">
    <source>
        <dbReference type="ARBA" id="ARBA00047851"/>
    </source>
</evidence>
<evidence type="ECO:0000256" key="10">
    <source>
        <dbReference type="RuleBase" id="RU003826"/>
    </source>
</evidence>
<dbReference type="Pfam" id="PF02581">
    <property type="entry name" value="TMP-TENI"/>
    <property type="match status" value="1"/>
</dbReference>
<evidence type="ECO:0000256" key="3">
    <source>
        <dbReference type="ARBA" id="ARBA00022723"/>
    </source>
</evidence>